<feature type="region of interest" description="Disordered" evidence="1">
    <location>
        <begin position="24"/>
        <end position="53"/>
    </location>
</feature>
<dbReference type="SUPFAM" id="SSF51126">
    <property type="entry name" value="Pectin lyase-like"/>
    <property type="match status" value="1"/>
</dbReference>
<dbReference type="Proteomes" id="UP000295781">
    <property type="component" value="Chromosome"/>
</dbReference>
<evidence type="ECO:0008006" key="5">
    <source>
        <dbReference type="Google" id="ProtNLM"/>
    </source>
</evidence>
<feature type="chain" id="PRO_5020346827" description="Right handed beta helix domain-containing protein" evidence="2">
    <location>
        <begin position="16"/>
        <end position="415"/>
    </location>
</feature>
<keyword evidence="2" id="KW-0732">Signal</keyword>
<dbReference type="RefSeq" id="WP_129349493.1">
    <property type="nucleotide sequence ID" value="NZ_CP012670.1"/>
</dbReference>
<feature type="signal peptide" evidence="2">
    <location>
        <begin position="1"/>
        <end position="15"/>
    </location>
</feature>
<sequence length="415" mass="41965">MRTHVLALVSSPLVAAALVACGSSGEDTTSSGVGGTTATGTSSGTAGGGGGGECELLPEIIDTDTAVGPGCVRLDRTTVEGATLTIAPGTTVLVEPSGYLSLSGESGSTLVAKGTEDEPIAFTSGADTPAPGDWQCIYLGAGASASELEYTTFAHGGQPCTATGEDLEAAVIVMAPARRIAHVTVEDSQSHGVLIGPDAGVRAFEENTFSGNGKASIHVALPQVLSLGAPNTFSDEGDFIQIDSKFALEAEGTWRKQAVPFRSSGFQINPDSEVTVEAGTRIELTGGSIDAFAATLNLAGTEEEPVVITSAQASPQAGDWGCLVYSSASEITPTIDHAVIEYGGNGEGCSGAKEPTLLWAPPSARITNSVFRHSAGVAIKTSGACDTAAWCANTFEDIATGPLECSTSNEETACP</sequence>
<gene>
    <name evidence="3" type="ORF">SOCEGT47_044780</name>
</gene>
<reference evidence="3 4" key="1">
    <citation type="submission" date="2015-09" db="EMBL/GenBank/DDBJ databases">
        <title>Sorangium comparison.</title>
        <authorList>
            <person name="Zaburannyi N."/>
            <person name="Bunk B."/>
            <person name="Overmann J."/>
            <person name="Mueller R."/>
        </authorList>
    </citation>
    <scope>NUCLEOTIDE SEQUENCE [LARGE SCALE GENOMIC DNA]</scope>
    <source>
        <strain evidence="3 4">So ceGT47</strain>
    </source>
</reference>
<evidence type="ECO:0000313" key="3">
    <source>
        <dbReference type="EMBL" id="AUX23947.1"/>
    </source>
</evidence>
<organism evidence="3 4">
    <name type="scientific">Sorangium cellulosum</name>
    <name type="common">Polyangium cellulosum</name>
    <dbReference type="NCBI Taxonomy" id="56"/>
    <lineage>
        <taxon>Bacteria</taxon>
        <taxon>Pseudomonadati</taxon>
        <taxon>Myxococcota</taxon>
        <taxon>Polyangia</taxon>
        <taxon>Polyangiales</taxon>
        <taxon>Polyangiaceae</taxon>
        <taxon>Sorangium</taxon>
    </lineage>
</organism>
<dbReference type="EMBL" id="CP012670">
    <property type="protein sequence ID" value="AUX23947.1"/>
    <property type="molecule type" value="Genomic_DNA"/>
</dbReference>
<evidence type="ECO:0000256" key="2">
    <source>
        <dbReference type="SAM" id="SignalP"/>
    </source>
</evidence>
<dbReference type="PROSITE" id="PS51257">
    <property type="entry name" value="PROKAR_LIPOPROTEIN"/>
    <property type="match status" value="1"/>
</dbReference>
<protein>
    <recommendedName>
        <fullName evidence="5">Right handed beta helix domain-containing protein</fullName>
    </recommendedName>
</protein>
<proteinExistence type="predicted"/>
<name>A0A4P2Q3N7_SORCE</name>
<dbReference type="AlphaFoldDB" id="A0A4P2Q3N7"/>
<evidence type="ECO:0000256" key="1">
    <source>
        <dbReference type="SAM" id="MobiDB-lite"/>
    </source>
</evidence>
<evidence type="ECO:0000313" key="4">
    <source>
        <dbReference type="Proteomes" id="UP000295781"/>
    </source>
</evidence>
<dbReference type="OrthoDB" id="5401272at2"/>
<accession>A0A4P2Q3N7</accession>
<dbReference type="InterPro" id="IPR011050">
    <property type="entry name" value="Pectin_lyase_fold/virulence"/>
</dbReference>